<dbReference type="Proteomes" id="UP001595075">
    <property type="component" value="Unassembled WGS sequence"/>
</dbReference>
<evidence type="ECO:0000256" key="1">
    <source>
        <dbReference type="SAM" id="SignalP"/>
    </source>
</evidence>
<reference evidence="2 3" key="1">
    <citation type="journal article" date="2024" name="Commun. Biol.">
        <title>Comparative genomic analysis of thermophilic fungi reveals convergent evolutionary adaptations and gene losses.</title>
        <authorList>
            <person name="Steindorff A.S."/>
            <person name="Aguilar-Pontes M.V."/>
            <person name="Robinson A.J."/>
            <person name="Andreopoulos B."/>
            <person name="LaButti K."/>
            <person name="Kuo A."/>
            <person name="Mondo S."/>
            <person name="Riley R."/>
            <person name="Otillar R."/>
            <person name="Haridas S."/>
            <person name="Lipzen A."/>
            <person name="Grimwood J."/>
            <person name="Schmutz J."/>
            <person name="Clum A."/>
            <person name="Reid I.D."/>
            <person name="Moisan M.C."/>
            <person name="Butler G."/>
            <person name="Nguyen T.T.M."/>
            <person name="Dewar K."/>
            <person name="Conant G."/>
            <person name="Drula E."/>
            <person name="Henrissat B."/>
            <person name="Hansel C."/>
            <person name="Singer S."/>
            <person name="Hutchinson M.I."/>
            <person name="de Vries R.P."/>
            <person name="Natvig D.O."/>
            <person name="Powell A.J."/>
            <person name="Tsang A."/>
            <person name="Grigoriev I.V."/>
        </authorList>
    </citation>
    <scope>NUCLEOTIDE SEQUENCE [LARGE SCALE GENOMIC DNA]</scope>
    <source>
        <strain evidence="2 3">CBS 494.80</strain>
    </source>
</reference>
<protein>
    <recommendedName>
        <fullName evidence="4">Cell wall protein PhiA</fullName>
    </recommendedName>
</protein>
<feature type="chain" id="PRO_5046067539" description="Cell wall protein PhiA" evidence="1">
    <location>
        <begin position="19"/>
        <end position="192"/>
    </location>
</feature>
<sequence>MQYSTLTALTTFASLVSSSPTPQLPVAENPAHFSLLAIRSGSPIHYATFSAANSSMIANLPLGTQNAVCKTTDTAPNTATFHLNNGALELYGGSAIPQTFYVDRSWMGQGKLGYTTGAQPAPKNAETQGWVFKDGYLYFGESGLIACPNAVGGGWSVWVNVNIENPAGNKDCTPFAPKLVEVKEPLGCKYSE</sequence>
<evidence type="ECO:0008006" key="4">
    <source>
        <dbReference type="Google" id="ProtNLM"/>
    </source>
</evidence>
<evidence type="ECO:0000313" key="3">
    <source>
        <dbReference type="Proteomes" id="UP001595075"/>
    </source>
</evidence>
<accession>A0ABR4CJX7</accession>
<name>A0ABR4CJX7_9HELO</name>
<feature type="signal peptide" evidence="1">
    <location>
        <begin position="1"/>
        <end position="18"/>
    </location>
</feature>
<proteinExistence type="predicted"/>
<evidence type="ECO:0000313" key="2">
    <source>
        <dbReference type="EMBL" id="KAL2069541.1"/>
    </source>
</evidence>
<dbReference type="EMBL" id="JAZHXI010000007">
    <property type="protein sequence ID" value="KAL2069541.1"/>
    <property type="molecule type" value="Genomic_DNA"/>
</dbReference>
<comment type="caution">
    <text evidence="2">The sequence shown here is derived from an EMBL/GenBank/DDBJ whole genome shotgun (WGS) entry which is preliminary data.</text>
</comment>
<organism evidence="2 3">
    <name type="scientific">Oculimacula yallundae</name>
    <dbReference type="NCBI Taxonomy" id="86028"/>
    <lineage>
        <taxon>Eukaryota</taxon>
        <taxon>Fungi</taxon>
        <taxon>Dikarya</taxon>
        <taxon>Ascomycota</taxon>
        <taxon>Pezizomycotina</taxon>
        <taxon>Leotiomycetes</taxon>
        <taxon>Helotiales</taxon>
        <taxon>Ploettnerulaceae</taxon>
        <taxon>Oculimacula</taxon>
    </lineage>
</organism>
<keyword evidence="3" id="KW-1185">Reference proteome</keyword>
<keyword evidence="1" id="KW-0732">Signal</keyword>
<gene>
    <name evidence="2" type="ORF">VTL71DRAFT_14220</name>
</gene>